<dbReference type="KEGG" id="sgbi:P3F81_00845"/>
<dbReference type="Pfam" id="PF04221">
    <property type="entry name" value="RelB"/>
    <property type="match status" value="1"/>
</dbReference>
<dbReference type="GO" id="GO:0015643">
    <property type="term" value="F:toxic substance binding"/>
    <property type="evidence" value="ECO:0007669"/>
    <property type="project" value="InterPro"/>
</dbReference>
<dbReference type="InterPro" id="IPR007337">
    <property type="entry name" value="RelB/DinJ"/>
</dbReference>
<dbReference type="InterPro" id="IPR026262">
    <property type="entry name" value="DinJ"/>
</dbReference>
<dbReference type="Proteomes" id="UP001243623">
    <property type="component" value="Chromosome"/>
</dbReference>
<accession>A0A9Y2AIS7</accession>
<evidence type="ECO:0000313" key="3">
    <source>
        <dbReference type="EMBL" id="WIW70904.1"/>
    </source>
</evidence>
<organism evidence="3 4">
    <name type="scientific">Selenobaculum gibii</name>
    <dbReference type="NCBI Taxonomy" id="3054208"/>
    <lineage>
        <taxon>Bacteria</taxon>
        <taxon>Bacillati</taxon>
        <taxon>Bacillota</taxon>
        <taxon>Negativicutes</taxon>
        <taxon>Selenomonadales</taxon>
        <taxon>Selenomonadaceae</taxon>
        <taxon>Selenobaculum</taxon>
    </lineage>
</organism>
<proteinExistence type="inferred from homology"/>
<dbReference type="GO" id="GO:0044010">
    <property type="term" value="P:single-species biofilm formation"/>
    <property type="evidence" value="ECO:0007669"/>
    <property type="project" value="InterPro"/>
</dbReference>
<evidence type="ECO:0000313" key="4">
    <source>
        <dbReference type="Proteomes" id="UP001243623"/>
    </source>
</evidence>
<evidence type="ECO:0000256" key="1">
    <source>
        <dbReference type="ARBA" id="ARBA00010562"/>
    </source>
</evidence>
<dbReference type="GO" id="GO:0000987">
    <property type="term" value="F:cis-regulatory region sequence-specific DNA binding"/>
    <property type="evidence" value="ECO:0007669"/>
    <property type="project" value="InterPro"/>
</dbReference>
<dbReference type="NCBIfam" id="TIGR02384">
    <property type="entry name" value="RelB_DinJ"/>
    <property type="match status" value="1"/>
</dbReference>
<dbReference type="AlphaFoldDB" id="A0A9Y2AIS7"/>
<sequence>MATTTVNVRMDENLKKDFESLCNELGLNMSTAMNIFAKMAVRKQGIPFELSLRIPNRETIEAIEESERLLNDPNAKTYSTINEMMADLNA</sequence>
<evidence type="ECO:0000256" key="2">
    <source>
        <dbReference type="ARBA" id="ARBA00022649"/>
    </source>
</evidence>
<dbReference type="PANTHER" id="PTHR38781:SF1">
    <property type="entry name" value="ANTITOXIN DINJ-RELATED"/>
    <property type="match status" value="1"/>
</dbReference>
<dbReference type="PIRSF" id="PIRSF003108">
    <property type="entry name" value="DinJ"/>
    <property type="match status" value="1"/>
</dbReference>
<dbReference type="InterPro" id="IPR013321">
    <property type="entry name" value="Arc_rbn_hlx_hlx"/>
</dbReference>
<dbReference type="RefSeq" id="WP_147667253.1">
    <property type="nucleotide sequence ID" value="NZ_CP120678.1"/>
</dbReference>
<dbReference type="EMBL" id="CP120678">
    <property type="protein sequence ID" value="WIW70904.1"/>
    <property type="molecule type" value="Genomic_DNA"/>
</dbReference>
<dbReference type="Gene3D" id="1.10.1220.10">
    <property type="entry name" value="Met repressor-like"/>
    <property type="match status" value="1"/>
</dbReference>
<name>A0A9Y2AIS7_9FIRM</name>
<keyword evidence="4" id="KW-1185">Reference proteome</keyword>
<keyword evidence="2" id="KW-1277">Toxin-antitoxin system</keyword>
<dbReference type="GO" id="GO:0006355">
    <property type="term" value="P:regulation of DNA-templated transcription"/>
    <property type="evidence" value="ECO:0007669"/>
    <property type="project" value="InterPro"/>
</dbReference>
<dbReference type="PANTHER" id="PTHR38781">
    <property type="entry name" value="ANTITOXIN DINJ-RELATED"/>
    <property type="match status" value="1"/>
</dbReference>
<reference evidence="3" key="1">
    <citation type="submission" date="2023-03" db="EMBL/GenBank/DDBJ databases">
        <title>Selenobaculum gbiensis gen. nov. sp. nov., a new bacterium isolated from the gut microbiota of IBD patient.</title>
        <authorList>
            <person name="Yeo S."/>
            <person name="Park H."/>
            <person name="Huh C.S."/>
        </authorList>
    </citation>
    <scope>NUCLEOTIDE SEQUENCE</scope>
    <source>
        <strain evidence="3">ICN-92133</strain>
    </source>
</reference>
<protein>
    <submittedName>
        <fullName evidence="3">Type II toxin-antitoxin system RelB/DinJ family antitoxin</fullName>
    </submittedName>
</protein>
<comment type="similarity">
    <text evidence="1">Belongs to the RelB/DinJ antitoxin family.</text>
</comment>
<dbReference type="GO" id="GO:0006351">
    <property type="term" value="P:DNA-templated transcription"/>
    <property type="evidence" value="ECO:0007669"/>
    <property type="project" value="TreeGrafter"/>
</dbReference>
<gene>
    <name evidence="3" type="ORF">P3F81_00845</name>
</gene>